<evidence type="ECO:0000256" key="5">
    <source>
        <dbReference type="PIRSR" id="PIRSR600246-1"/>
    </source>
</evidence>
<dbReference type="PATRIC" id="fig|43658.5.peg.883"/>
<dbReference type="RefSeq" id="WP_046003728.1">
    <property type="nucleotide sequence ID" value="NZ_JXYA01000007.1"/>
</dbReference>
<reference evidence="10 11" key="1">
    <citation type="journal article" date="2015" name="BMC Genomics">
        <title>Genome mining reveals unlocked bioactive potential of marine Gram-negative bacteria.</title>
        <authorList>
            <person name="Machado H."/>
            <person name="Sonnenschein E.C."/>
            <person name="Melchiorsen J."/>
            <person name="Gram L."/>
        </authorList>
    </citation>
    <scope>NUCLEOTIDE SEQUENCE [LARGE SCALE GENOMIC DNA]</scope>
    <source>
        <strain evidence="10 11">S2471</strain>
    </source>
</reference>
<evidence type="ECO:0000256" key="4">
    <source>
        <dbReference type="ARBA" id="ARBA00069124"/>
    </source>
</evidence>
<dbReference type="Gene3D" id="3.60.20.30">
    <property type="entry name" value="(Glycosyl)asparaginase"/>
    <property type="match status" value="1"/>
</dbReference>
<proteinExistence type="predicted"/>
<evidence type="ECO:0000256" key="9">
    <source>
        <dbReference type="SAM" id="SignalP"/>
    </source>
</evidence>
<dbReference type="GO" id="GO:0016811">
    <property type="term" value="F:hydrolase activity, acting on carbon-nitrogen (but not peptide) bonds, in linear amides"/>
    <property type="evidence" value="ECO:0007669"/>
    <property type="project" value="UniProtKB-ARBA"/>
</dbReference>
<evidence type="ECO:0000256" key="1">
    <source>
        <dbReference type="ARBA" id="ARBA00022670"/>
    </source>
</evidence>
<keyword evidence="11" id="KW-1185">Reference proteome</keyword>
<feature type="active site" description="Nucleophile" evidence="5">
    <location>
        <position position="210"/>
    </location>
</feature>
<feature type="chain" id="PRO_5002476121" description="Isoaspartyl peptidase" evidence="9">
    <location>
        <begin position="23"/>
        <end position="349"/>
    </location>
</feature>
<dbReference type="Proteomes" id="UP000033452">
    <property type="component" value="Unassembled WGS sequence"/>
</dbReference>
<keyword evidence="1" id="KW-0645">Protease</keyword>
<feature type="signal peptide" evidence="9">
    <location>
        <begin position="1"/>
        <end position="22"/>
    </location>
</feature>
<gene>
    <name evidence="10" type="ORF">TW77_04220</name>
</gene>
<keyword evidence="9" id="KW-0732">Signal</keyword>
<feature type="binding site" evidence="6">
    <location>
        <begin position="238"/>
        <end position="241"/>
    </location>
    <ligand>
        <name>substrate</name>
    </ligand>
</feature>
<dbReference type="FunFam" id="3.60.20.30:FF:000001">
    <property type="entry name" value="Isoaspartyl peptidase/L-asparaginase"/>
    <property type="match status" value="1"/>
</dbReference>
<dbReference type="InterPro" id="IPR029055">
    <property type="entry name" value="Ntn_hydrolases_N"/>
</dbReference>
<comment type="caution">
    <text evidence="10">The sequence shown here is derived from an EMBL/GenBank/DDBJ whole genome shotgun (WGS) entry which is preliminary data.</text>
</comment>
<evidence type="ECO:0000256" key="7">
    <source>
        <dbReference type="PIRSR" id="PIRSR600246-3"/>
    </source>
</evidence>
<feature type="binding site" evidence="6">
    <location>
        <begin position="261"/>
        <end position="264"/>
    </location>
    <ligand>
        <name>substrate</name>
    </ligand>
</feature>
<sequence>MRRILITSSLFAALSVAHSAFAAKPETPIAIAIHGGAGTIEKSRFTPEQEKAYRQTLKVAVEQGYAVLEQGGESLDAITAAITVLENSPFFNAGKGAVYTYEGAHELDASIMDGRDRQAGAVAGVKHIKNPIELARAVMEKSVHVMLSGEGAEEFAKREGMSFVNNDYFDTPHRYEAWQKARKKLEQAEQSNKDYQAQHQQLPQQYKMGTVGAVALDKQGNLAAGTSTGGMTAKRFGRVGDSPIIGAGTFADNESCAVSATGHGEYFIRYNVAADICARVQYQDKSVAQAGQDVIFGPMLRAGGTGGVIILDARGNISMPFNTKGMYRASKSKTQPTYVGIFEDKDTSK</sequence>
<evidence type="ECO:0000256" key="2">
    <source>
        <dbReference type="ARBA" id="ARBA00022801"/>
    </source>
</evidence>
<dbReference type="GO" id="GO:0006508">
    <property type="term" value="P:proteolysis"/>
    <property type="evidence" value="ECO:0007669"/>
    <property type="project" value="UniProtKB-KW"/>
</dbReference>
<accession>A0A0F4QWX3</accession>
<dbReference type="CDD" id="cd04701">
    <property type="entry name" value="Asparaginase_2"/>
    <property type="match status" value="1"/>
</dbReference>
<evidence type="ECO:0000313" key="11">
    <source>
        <dbReference type="Proteomes" id="UP000033452"/>
    </source>
</evidence>
<dbReference type="PANTHER" id="PTHR10188">
    <property type="entry name" value="L-ASPARAGINASE"/>
    <property type="match status" value="1"/>
</dbReference>
<name>A0A0F4QWX3_9GAMM</name>
<keyword evidence="3" id="KW-0068">Autocatalytic cleavage</keyword>
<organism evidence="10 11">
    <name type="scientific">Pseudoalteromonas rubra</name>
    <dbReference type="NCBI Taxonomy" id="43658"/>
    <lineage>
        <taxon>Bacteria</taxon>
        <taxon>Pseudomonadati</taxon>
        <taxon>Pseudomonadota</taxon>
        <taxon>Gammaproteobacteria</taxon>
        <taxon>Alteromonadales</taxon>
        <taxon>Pseudoalteromonadaceae</taxon>
        <taxon>Pseudoalteromonas</taxon>
    </lineage>
</organism>
<keyword evidence="8" id="KW-0175">Coiled coil</keyword>
<dbReference type="EMBL" id="JXYA01000007">
    <property type="protein sequence ID" value="KJZ11765.1"/>
    <property type="molecule type" value="Genomic_DNA"/>
</dbReference>
<evidence type="ECO:0000256" key="6">
    <source>
        <dbReference type="PIRSR" id="PIRSR600246-2"/>
    </source>
</evidence>
<dbReference type="PANTHER" id="PTHR10188:SF6">
    <property type="entry name" value="N(4)-(BETA-N-ACETYLGLUCOSAMINYL)-L-ASPARAGINASE"/>
    <property type="match status" value="1"/>
</dbReference>
<dbReference type="InterPro" id="IPR000246">
    <property type="entry name" value="Peptidase_T2"/>
</dbReference>
<evidence type="ECO:0000256" key="8">
    <source>
        <dbReference type="SAM" id="Coils"/>
    </source>
</evidence>
<feature type="coiled-coil region" evidence="8">
    <location>
        <begin position="178"/>
        <end position="205"/>
    </location>
</feature>
<keyword evidence="2" id="KW-0378">Hydrolase</keyword>
<dbReference type="OrthoDB" id="9780217at2"/>
<dbReference type="Pfam" id="PF01112">
    <property type="entry name" value="Asparaginase_2"/>
    <property type="match status" value="1"/>
</dbReference>
<dbReference type="GO" id="GO:0008233">
    <property type="term" value="F:peptidase activity"/>
    <property type="evidence" value="ECO:0007669"/>
    <property type="project" value="UniProtKB-KW"/>
</dbReference>
<protein>
    <recommendedName>
        <fullName evidence="4">Isoaspartyl peptidase</fullName>
    </recommendedName>
</protein>
<evidence type="ECO:0000256" key="3">
    <source>
        <dbReference type="ARBA" id="ARBA00022813"/>
    </source>
</evidence>
<dbReference type="SUPFAM" id="SSF56235">
    <property type="entry name" value="N-terminal nucleophile aminohydrolases (Ntn hydrolases)"/>
    <property type="match status" value="1"/>
</dbReference>
<evidence type="ECO:0000313" key="10">
    <source>
        <dbReference type="EMBL" id="KJZ11765.1"/>
    </source>
</evidence>
<feature type="site" description="Cleavage; by autolysis" evidence="7">
    <location>
        <begin position="209"/>
        <end position="210"/>
    </location>
</feature>
<dbReference type="AlphaFoldDB" id="A0A0F4QWX3"/>